<dbReference type="Pfam" id="PF05488">
    <property type="entry name" value="PAAR_motif"/>
    <property type="match status" value="1"/>
</dbReference>
<proteinExistence type="predicted"/>
<dbReference type="CDD" id="cd14744">
    <property type="entry name" value="PAAR_CT_2"/>
    <property type="match status" value="1"/>
</dbReference>
<reference evidence="1" key="1">
    <citation type="submission" date="2019-12" db="EMBL/GenBank/DDBJ databases">
        <title>Novel species isolated from a subtropical stream in China.</title>
        <authorList>
            <person name="Lu H."/>
        </authorList>
    </citation>
    <scope>NUCLEOTIDE SEQUENCE [LARGE SCALE GENOMIC DNA]</scope>
    <source>
        <strain evidence="1">FT93W</strain>
    </source>
</reference>
<organism evidence="1 2">
    <name type="scientific">Duganella fentianensis</name>
    <dbReference type="NCBI Taxonomy" id="2692177"/>
    <lineage>
        <taxon>Bacteria</taxon>
        <taxon>Pseudomonadati</taxon>
        <taxon>Pseudomonadota</taxon>
        <taxon>Betaproteobacteria</taxon>
        <taxon>Burkholderiales</taxon>
        <taxon>Oxalobacteraceae</taxon>
        <taxon>Telluria group</taxon>
        <taxon>Duganella</taxon>
    </lineage>
</organism>
<dbReference type="EMBL" id="WWCL01000001">
    <property type="protein sequence ID" value="MYN44035.1"/>
    <property type="molecule type" value="Genomic_DNA"/>
</dbReference>
<dbReference type="AlphaFoldDB" id="A0A845HWT2"/>
<sequence length="197" mass="20999">MEALMQRYTITLGASTTAGWKVISASSQGSVSGVKIALEGDLIFCRACKSQGKILCVGPRIPETWNGKQVALGNDMCLCGCFPSPRLVANQTLRSQVIGESEAGGTSVSLKAGQSIASSLTKASAESYDLEFLVLDTCSGLPVTDWPYNIELASGQHLEGKTDKDGKTSKVAATHPDNVILRVYEPESTPVNPFWDR</sequence>
<accession>A0A845HWT2</accession>
<keyword evidence="2" id="KW-1185">Reference proteome</keyword>
<protein>
    <recommendedName>
        <fullName evidence="3">PAAR domain-containing protein</fullName>
    </recommendedName>
</protein>
<gene>
    <name evidence="1" type="ORF">GTP23_03005</name>
</gene>
<evidence type="ECO:0008006" key="3">
    <source>
        <dbReference type="Google" id="ProtNLM"/>
    </source>
</evidence>
<dbReference type="Proteomes" id="UP000444316">
    <property type="component" value="Unassembled WGS sequence"/>
</dbReference>
<name>A0A845HWT2_9BURK</name>
<evidence type="ECO:0000313" key="2">
    <source>
        <dbReference type="Proteomes" id="UP000444316"/>
    </source>
</evidence>
<comment type="caution">
    <text evidence="1">The sequence shown here is derived from an EMBL/GenBank/DDBJ whole genome shotgun (WGS) entry which is preliminary data.</text>
</comment>
<dbReference type="InterPro" id="IPR008727">
    <property type="entry name" value="PAAR_motif"/>
</dbReference>
<evidence type="ECO:0000313" key="1">
    <source>
        <dbReference type="EMBL" id="MYN44035.1"/>
    </source>
</evidence>